<keyword evidence="2" id="KW-0808">Transferase</keyword>
<feature type="non-terminal residue" evidence="5">
    <location>
        <position position="424"/>
    </location>
</feature>
<dbReference type="PANTHER" id="PTHR43712:SF12">
    <property type="entry name" value="STERIGMATOCYSTIN 8-O-METHYLTRANSFERASE"/>
    <property type="match status" value="1"/>
</dbReference>
<dbReference type="InterPro" id="IPR036390">
    <property type="entry name" value="WH_DNA-bd_sf"/>
</dbReference>
<comment type="caution">
    <text evidence="5">The sequence shown here is derived from an EMBL/GenBank/DDBJ whole genome shotgun (WGS) entry which is preliminary data.</text>
</comment>
<proteinExistence type="predicted"/>
<dbReference type="Gene3D" id="1.10.10.10">
    <property type="entry name" value="Winged helix-like DNA-binding domain superfamily/Winged helix DNA-binding domain"/>
    <property type="match status" value="1"/>
</dbReference>
<dbReference type="InterPro" id="IPR001077">
    <property type="entry name" value="COMT_C"/>
</dbReference>
<keyword evidence="1" id="KW-0489">Methyltransferase</keyword>
<organism evidence="5 6">
    <name type="scientific">Penicillium frequentans</name>
    <dbReference type="NCBI Taxonomy" id="3151616"/>
    <lineage>
        <taxon>Eukaryota</taxon>
        <taxon>Fungi</taxon>
        <taxon>Dikarya</taxon>
        <taxon>Ascomycota</taxon>
        <taxon>Pezizomycotina</taxon>
        <taxon>Eurotiomycetes</taxon>
        <taxon>Eurotiomycetidae</taxon>
        <taxon>Eurotiales</taxon>
        <taxon>Aspergillaceae</taxon>
        <taxon>Penicillium</taxon>
    </lineage>
</organism>
<dbReference type="SUPFAM" id="SSF53335">
    <property type="entry name" value="S-adenosyl-L-methionine-dependent methyltransferases"/>
    <property type="match status" value="1"/>
</dbReference>
<evidence type="ECO:0000313" key="5">
    <source>
        <dbReference type="EMBL" id="KAJ5538729.1"/>
    </source>
</evidence>
<dbReference type="Pfam" id="PF00891">
    <property type="entry name" value="Methyltransf_2"/>
    <property type="match status" value="1"/>
</dbReference>
<name>A0AAD6CU05_9EURO</name>
<dbReference type="GO" id="GO:0032259">
    <property type="term" value="P:methylation"/>
    <property type="evidence" value="ECO:0007669"/>
    <property type="project" value="UniProtKB-KW"/>
</dbReference>
<dbReference type="InterPro" id="IPR029063">
    <property type="entry name" value="SAM-dependent_MTases_sf"/>
</dbReference>
<dbReference type="InterPro" id="IPR036388">
    <property type="entry name" value="WH-like_DNA-bd_sf"/>
</dbReference>
<dbReference type="PANTHER" id="PTHR43712">
    <property type="entry name" value="PUTATIVE (AFU_ORTHOLOGUE AFUA_4G14580)-RELATED"/>
    <property type="match status" value="1"/>
</dbReference>
<dbReference type="PROSITE" id="PS51683">
    <property type="entry name" value="SAM_OMT_II"/>
    <property type="match status" value="1"/>
</dbReference>
<evidence type="ECO:0000256" key="2">
    <source>
        <dbReference type="ARBA" id="ARBA00022679"/>
    </source>
</evidence>
<keyword evidence="3" id="KW-0949">S-adenosyl-L-methionine</keyword>
<dbReference type="CDD" id="cd02440">
    <property type="entry name" value="AdoMet_MTases"/>
    <property type="match status" value="1"/>
</dbReference>
<evidence type="ECO:0000259" key="4">
    <source>
        <dbReference type="Pfam" id="PF00891"/>
    </source>
</evidence>
<reference evidence="5 6" key="1">
    <citation type="journal article" date="2023" name="IMA Fungus">
        <title>Comparative genomic study of the Penicillium genus elucidates a diverse pangenome and 15 lateral gene transfer events.</title>
        <authorList>
            <person name="Petersen C."/>
            <person name="Sorensen T."/>
            <person name="Nielsen M.R."/>
            <person name="Sondergaard T.E."/>
            <person name="Sorensen J.L."/>
            <person name="Fitzpatrick D.A."/>
            <person name="Frisvad J.C."/>
            <person name="Nielsen K.L."/>
        </authorList>
    </citation>
    <scope>NUCLEOTIDE SEQUENCE [LARGE SCALE GENOMIC DNA]</scope>
    <source>
        <strain evidence="5 6">IBT 35679</strain>
    </source>
</reference>
<evidence type="ECO:0000313" key="6">
    <source>
        <dbReference type="Proteomes" id="UP001220324"/>
    </source>
</evidence>
<feature type="domain" description="O-methyltransferase C-terminal" evidence="4">
    <location>
        <begin position="203"/>
        <end position="395"/>
    </location>
</feature>
<dbReference type="SUPFAM" id="SSF46785">
    <property type="entry name" value="Winged helix' DNA-binding domain"/>
    <property type="match status" value="1"/>
</dbReference>
<sequence>MDRSSIVGRAAEISEIAHSLAGILAKTGQQEPSFEHGLPDALRSDAPDSYEGAIASRMKLIGLLDEFRDLLIDPAMHLSPEGRNPTLSILSISRLQIANHVPKEGIYVQDLAGKLNLNENIVRRLMAHAATYHVFFQSERDYFVHTASSRLLAENEGMRNWILMGVGETMPATFRIPDILQNNGYSEEPHDSSWSVHNSTKLPVFAALNEMPERGIVFSKAMAWHNQLPGFSTKHLIDHFPFKNNETTTVVDVGGGFGHIAQSLVTYDPNVQCVVQDLSEPVAQGEKMLSTEAQGRVTFQTHDFFQDQPVKGADVYLLRHVLHDWSNKYARNILKSLIPALKPGAKVVINDRIIPDFGEAHYLLERESRDYDLYMFTLTNAQERTRSDWESLLRDTDHRFKLTRVSRPEKSFLAIMEVTWEEEF</sequence>
<dbReference type="AlphaFoldDB" id="A0AAD6CU05"/>
<protein>
    <recommendedName>
        <fullName evidence="4">O-methyltransferase C-terminal domain-containing protein</fullName>
    </recommendedName>
</protein>
<evidence type="ECO:0000256" key="3">
    <source>
        <dbReference type="ARBA" id="ARBA00022691"/>
    </source>
</evidence>
<dbReference type="Gene3D" id="3.40.50.150">
    <property type="entry name" value="Vaccinia Virus protein VP39"/>
    <property type="match status" value="1"/>
</dbReference>
<dbReference type="EMBL" id="JAQIZZ010000006">
    <property type="protein sequence ID" value="KAJ5538729.1"/>
    <property type="molecule type" value="Genomic_DNA"/>
</dbReference>
<accession>A0AAD6CU05</accession>
<dbReference type="InterPro" id="IPR016461">
    <property type="entry name" value="COMT-like"/>
</dbReference>
<dbReference type="Proteomes" id="UP001220324">
    <property type="component" value="Unassembled WGS sequence"/>
</dbReference>
<gene>
    <name evidence="5" type="ORF">N7494_008208</name>
</gene>
<keyword evidence="6" id="KW-1185">Reference proteome</keyword>
<evidence type="ECO:0000256" key="1">
    <source>
        <dbReference type="ARBA" id="ARBA00022603"/>
    </source>
</evidence>
<dbReference type="GO" id="GO:0008171">
    <property type="term" value="F:O-methyltransferase activity"/>
    <property type="evidence" value="ECO:0007669"/>
    <property type="project" value="InterPro"/>
</dbReference>
<dbReference type="GO" id="GO:0044550">
    <property type="term" value="P:secondary metabolite biosynthetic process"/>
    <property type="evidence" value="ECO:0007669"/>
    <property type="project" value="UniProtKB-ARBA"/>
</dbReference>